<evidence type="ECO:0008006" key="4">
    <source>
        <dbReference type="Google" id="ProtNLM"/>
    </source>
</evidence>
<dbReference type="EMBL" id="JBHRYQ010000001">
    <property type="protein sequence ID" value="MFC3812427.1"/>
    <property type="molecule type" value="Genomic_DNA"/>
</dbReference>
<evidence type="ECO:0000313" key="2">
    <source>
        <dbReference type="EMBL" id="MFC3812427.1"/>
    </source>
</evidence>
<gene>
    <name evidence="2" type="ORF">ACFOOI_17335</name>
</gene>
<sequence length="141" mass="15933">MNILRKITKTSLVILGIALVSFFIYANLDTKPMHAYAKPTGIELFEVKEGLNDQRIEELNTKIEAIEGITAFAGNAESKIISVLYNPEKINQKKITEILIDENLTLEKPSFGPKDPNVAECPVPYGYILQFQKLKYAFNIR</sequence>
<protein>
    <recommendedName>
        <fullName evidence="4">Heavy-metal-associated domain-containing protein</fullName>
    </recommendedName>
</protein>
<dbReference type="RefSeq" id="WP_379839301.1">
    <property type="nucleotide sequence ID" value="NZ_JBHRYQ010000001.1"/>
</dbReference>
<keyword evidence="1" id="KW-0472">Membrane</keyword>
<feature type="transmembrane region" description="Helical" evidence="1">
    <location>
        <begin position="12"/>
        <end position="28"/>
    </location>
</feature>
<keyword evidence="1" id="KW-0812">Transmembrane</keyword>
<reference evidence="3" key="1">
    <citation type="journal article" date="2019" name="Int. J. Syst. Evol. Microbiol.">
        <title>The Global Catalogue of Microorganisms (GCM) 10K type strain sequencing project: providing services to taxonomists for standard genome sequencing and annotation.</title>
        <authorList>
            <consortium name="The Broad Institute Genomics Platform"/>
            <consortium name="The Broad Institute Genome Sequencing Center for Infectious Disease"/>
            <person name="Wu L."/>
            <person name="Ma J."/>
        </authorList>
    </citation>
    <scope>NUCLEOTIDE SEQUENCE [LARGE SCALE GENOMIC DNA]</scope>
    <source>
        <strain evidence="3">CECT 7956</strain>
    </source>
</reference>
<comment type="caution">
    <text evidence="2">The sequence shown here is derived from an EMBL/GenBank/DDBJ whole genome shotgun (WGS) entry which is preliminary data.</text>
</comment>
<keyword evidence="1" id="KW-1133">Transmembrane helix</keyword>
<organism evidence="2 3">
    <name type="scientific">Lacihabitans lacunae</name>
    <dbReference type="NCBI Taxonomy" id="1028214"/>
    <lineage>
        <taxon>Bacteria</taxon>
        <taxon>Pseudomonadati</taxon>
        <taxon>Bacteroidota</taxon>
        <taxon>Cytophagia</taxon>
        <taxon>Cytophagales</taxon>
        <taxon>Leadbetterellaceae</taxon>
        <taxon>Lacihabitans</taxon>
    </lineage>
</organism>
<accession>A0ABV7Z195</accession>
<dbReference type="Proteomes" id="UP001595616">
    <property type="component" value="Unassembled WGS sequence"/>
</dbReference>
<name>A0ABV7Z195_9BACT</name>
<evidence type="ECO:0000313" key="3">
    <source>
        <dbReference type="Proteomes" id="UP001595616"/>
    </source>
</evidence>
<proteinExistence type="predicted"/>
<keyword evidence="3" id="KW-1185">Reference proteome</keyword>
<evidence type="ECO:0000256" key="1">
    <source>
        <dbReference type="SAM" id="Phobius"/>
    </source>
</evidence>